<protein>
    <recommendedName>
        <fullName evidence="6">FAD dependent oxidoreductase domain-containing protein</fullName>
    </recommendedName>
</protein>
<keyword evidence="4" id="KW-0274">FAD</keyword>
<evidence type="ECO:0000256" key="4">
    <source>
        <dbReference type="ARBA" id="ARBA00022827"/>
    </source>
</evidence>
<keyword evidence="8" id="KW-1185">Reference proteome</keyword>
<keyword evidence="3" id="KW-0285">Flavoprotein</keyword>
<proteinExistence type="inferred from homology"/>
<dbReference type="Pfam" id="PF01266">
    <property type="entry name" value="DAO"/>
    <property type="match status" value="1"/>
</dbReference>
<evidence type="ECO:0000313" key="8">
    <source>
        <dbReference type="Proteomes" id="UP000070444"/>
    </source>
</evidence>
<keyword evidence="5" id="KW-0560">Oxidoreductase</keyword>
<dbReference type="PANTHER" id="PTHR10961:SF46">
    <property type="entry name" value="PEROXISOMAL SARCOSINE OXIDASE"/>
    <property type="match status" value="1"/>
</dbReference>
<dbReference type="AlphaFoldDB" id="A0A137P8L0"/>
<organism evidence="7 8">
    <name type="scientific">Conidiobolus coronatus (strain ATCC 28846 / CBS 209.66 / NRRL 28638)</name>
    <name type="common">Delacroixia coronata</name>
    <dbReference type="NCBI Taxonomy" id="796925"/>
    <lineage>
        <taxon>Eukaryota</taxon>
        <taxon>Fungi</taxon>
        <taxon>Fungi incertae sedis</taxon>
        <taxon>Zoopagomycota</taxon>
        <taxon>Entomophthoromycotina</taxon>
        <taxon>Entomophthoromycetes</taxon>
        <taxon>Entomophthorales</taxon>
        <taxon>Ancylistaceae</taxon>
        <taxon>Conidiobolus</taxon>
    </lineage>
</organism>
<dbReference type="InterPro" id="IPR036188">
    <property type="entry name" value="FAD/NAD-bd_sf"/>
</dbReference>
<evidence type="ECO:0000256" key="5">
    <source>
        <dbReference type="ARBA" id="ARBA00023002"/>
    </source>
</evidence>
<gene>
    <name evidence="7" type="ORF">CONCODRAFT_5980</name>
</gene>
<evidence type="ECO:0000313" key="7">
    <source>
        <dbReference type="EMBL" id="KXN71340.1"/>
    </source>
</evidence>
<dbReference type="EMBL" id="KQ964477">
    <property type="protein sequence ID" value="KXN71340.1"/>
    <property type="molecule type" value="Genomic_DNA"/>
</dbReference>
<evidence type="ECO:0000256" key="2">
    <source>
        <dbReference type="ARBA" id="ARBA00010989"/>
    </source>
</evidence>
<name>A0A137P8L0_CONC2</name>
<feature type="non-terminal residue" evidence="7">
    <location>
        <position position="95"/>
    </location>
</feature>
<evidence type="ECO:0000256" key="1">
    <source>
        <dbReference type="ARBA" id="ARBA00001974"/>
    </source>
</evidence>
<dbReference type="STRING" id="796925.A0A137P8L0"/>
<evidence type="ECO:0000256" key="3">
    <source>
        <dbReference type="ARBA" id="ARBA00022630"/>
    </source>
</evidence>
<reference evidence="7 8" key="1">
    <citation type="journal article" date="2015" name="Genome Biol. Evol.">
        <title>Phylogenomic analyses indicate that early fungi evolved digesting cell walls of algal ancestors of land plants.</title>
        <authorList>
            <person name="Chang Y."/>
            <person name="Wang S."/>
            <person name="Sekimoto S."/>
            <person name="Aerts A.L."/>
            <person name="Choi C."/>
            <person name="Clum A."/>
            <person name="LaButti K.M."/>
            <person name="Lindquist E.A."/>
            <person name="Yee Ngan C."/>
            <person name="Ohm R.A."/>
            <person name="Salamov A.A."/>
            <person name="Grigoriev I.V."/>
            <person name="Spatafora J.W."/>
            <person name="Berbee M.L."/>
        </authorList>
    </citation>
    <scope>NUCLEOTIDE SEQUENCE [LARGE SCALE GENOMIC DNA]</scope>
    <source>
        <strain evidence="7 8">NRRL 28638</strain>
    </source>
</reference>
<accession>A0A137P8L0</accession>
<sequence length="95" mass="10506">MVKNSNKTDYLILGGGAFGLSTALHISLQYPNASVKVLDRSVLPCPAAASTDINKIVRMDYGSDSTDIYSKLAESSIRTWKKWNKEFGKDIYSEN</sequence>
<evidence type="ECO:0000259" key="6">
    <source>
        <dbReference type="Pfam" id="PF01266"/>
    </source>
</evidence>
<feature type="domain" description="FAD dependent oxidoreductase" evidence="6">
    <location>
        <begin position="9"/>
        <end position="91"/>
    </location>
</feature>
<comment type="similarity">
    <text evidence="2">Belongs to the MSOX/MTOX family.</text>
</comment>
<comment type="cofactor">
    <cofactor evidence="1">
        <name>FAD</name>
        <dbReference type="ChEBI" id="CHEBI:57692"/>
    </cofactor>
</comment>
<dbReference type="SUPFAM" id="SSF51905">
    <property type="entry name" value="FAD/NAD(P)-binding domain"/>
    <property type="match status" value="1"/>
</dbReference>
<dbReference type="GO" id="GO:0050660">
    <property type="term" value="F:flavin adenine dinucleotide binding"/>
    <property type="evidence" value="ECO:0007669"/>
    <property type="project" value="InterPro"/>
</dbReference>
<dbReference type="PANTHER" id="PTHR10961">
    <property type="entry name" value="PEROXISOMAL SARCOSINE OXIDASE"/>
    <property type="match status" value="1"/>
</dbReference>
<dbReference type="Gene3D" id="3.50.50.60">
    <property type="entry name" value="FAD/NAD(P)-binding domain"/>
    <property type="match status" value="1"/>
</dbReference>
<dbReference type="OrthoDB" id="2219495at2759"/>
<dbReference type="Proteomes" id="UP000070444">
    <property type="component" value="Unassembled WGS sequence"/>
</dbReference>
<dbReference type="InterPro" id="IPR006076">
    <property type="entry name" value="FAD-dep_OxRdtase"/>
</dbReference>
<dbReference type="InterPro" id="IPR045170">
    <property type="entry name" value="MTOX"/>
</dbReference>
<dbReference type="GO" id="GO:0008115">
    <property type="term" value="F:sarcosine oxidase activity"/>
    <property type="evidence" value="ECO:0007669"/>
    <property type="project" value="TreeGrafter"/>
</dbReference>